<evidence type="ECO:0000313" key="16">
    <source>
        <dbReference type="EMBL" id="CRL04492.1"/>
    </source>
</evidence>
<comment type="subcellular location">
    <subcellularLocation>
        <location evidence="1 12 13">Nucleus</location>
    </subcellularLocation>
</comment>
<dbReference type="InterPro" id="IPR017970">
    <property type="entry name" value="Homeobox_CS"/>
</dbReference>
<feature type="compositionally biased region" description="Basic and acidic residues" evidence="14">
    <location>
        <begin position="76"/>
        <end position="87"/>
    </location>
</feature>
<keyword evidence="6 12" id="KW-0238">DNA-binding</keyword>
<keyword evidence="2" id="KW-0217">Developmental protein</keyword>
<protein>
    <recommendedName>
        <fullName evidence="11">Homeobox protein unc-4</fullName>
    </recommendedName>
</protein>
<dbReference type="STRING" id="568069.A0A1J1IY55"/>
<dbReference type="Gene3D" id="1.10.10.60">
    <property type="entry name" value="Homeodomain-like"/>
    <property type="match status" value="1"/>
</dbReference>
<dbReference type="PANTHER" id="PTHR46799">
    <property type="entry name" value="HOMEOBOX PROTEIN UNC-4 HOMOLOG"/>
    <property type="match status" value="1"/>
</dbReference>
<feature type="region of interest" description="Disordered" evidence="14">
    <location>
        <begin position="59"/>
        <end position="105"/>
    </location>
</feature>
<dbReference type="InterPro" id="IPR009057">
    <property type="entry name" value="Homeodomain-like_sf"/>
</dbReference>
<keyword evidence="17" id="KW-1185">Reference proteome</keyword>
<sequence>MSGLQPEQFFYAAAAVHLAPRSRIMPWSPFLRFPNVFGPSLFTNCHRFETSSNVDHSISSSQLSNLTSMEAAPGTHSEDSNDDRGSNLDDDDESNSSKRRRSRTNFNSWQLEELEATFSACHYPDVLVRESLAMRLDLKESRIAVWFQNRRAKLRKKENTKKGPGRPAHNSHPKSCSGEPIPVNELKQKERARKKKKLMKAIERQAKKLKAKGISIDFDTLKADYIAQHRGQNYNTSESEDDEEDPIDVVGDIDDKLTSSNQTLNKNTRDDENNENNVIKTPQIQPFSIDYLLLKDS</sequence>
<keyword evidence="4" id="KW-0524">Neurogenesis</keyword>
<evidence type="ECO:0000256" key="10">
    <source>
        <dbReference type="ARBA" id="ARBA00038351"/>
    </source>
</evidence>
<keyword evidence="3" id="KW-0221">Differentiation</keyword>
<evidence type="ECO:0000256" key="2">
    <source>
        <dbReference type="ARBA" id="ARBA00022473"/>
    </source>
</evidence>
<evidence type="ECO:0000256" key="1">
    <source>
        <dbReference type="ARBA" id="ARBA00004123"/>
    </source>
</evidence>
<keyword evidence="8" id="KW-0804">Transcription</keyword>
<evidence type="ECO:0000256" key="9">
    <source>
        <dbReference type="ARBA" id="ARBA00023242"/>
    </source>
</evidence>
<keyword evidence="9 12" id="KW-0539">Nucleus</keyword>
<dbReference type="PANTHER" id="PTHR46799:SF1">
    <property type="entry name" value="HOMEOBOX PROTEIN UNC-4 HOMOLOG"/>
    <property type="match status" value="1"/>
</dbReference>
<reference evidence="16 17" key="1">
    <citation type="submission" date="2015-04" db="EMBL/GenBank/DDBJ databases">
        <authorList>
            <person name="Syromyatnikov M.Y."/>
            <person name="Popov V.N."/>
        </authorList>
    </citation>
    <scope>NUCLEOTIDE SEQUENCE [LARGE SCALE GENOMIC DNA]</scope>
</reference>
<dbReference type="GO" id="GO:1990837">
    <property type="term" value="F:sequence-specific double-stranded DNA binding"/>
    <property type="evidence" value="ECO:0007669"/>
    <property type="project" value="TreeGrafter"/>
</dbReference>
<dbReference type="SUPFAM" id="SSF46689">
    <property type="entry name" value="Homeodomain-like"/>
    <property type="match status" value="1"/>
</dbReference>
<dbReference type="GO" id="GO:0005634">
    <property type="term" value="C:nucleus"/>
    <property type="evidence" value="ECO:0007669"/>
    <property type="project" value="UniProtKB-SubCell"/>
</dbReference>
<evidence type="ECO:0000256" key="4">
    <source>
        <dbReference type="ARBA" id="ARBA00022902"/>
    </source>
</evidence>
<gene>
    <name evidence="16" type="ORF">CLUMA_CG017573</name>
</gene>
<dbReference type="FunFam" id="1.10.10.60:FF:000057">
    <property type="entry name" value="Short stature homeobox 2"/>
    <property type="match status" value="1"/>
</dbReference>
<evidence type="ECO:0000256" key="8">
    <source>
        <dbReference type="ARBA" id="ARBA00023163"/>
    </source>
</evidence>
<dbReference type="InterPro" id="IPR001356">
    <property type="entry name" value="HD"/>
</dbReference>
<evidence type="ECO:0000313" key="17">
    <source>
        <dbReference type="Proteomes" id="UP000183832"/>
    </source>
</evidence>
<dbReference type="GO" id="GO:0007399">
    <property type="term" value="P:nervous system development"/>
    <property type="evidence" value="ECO:0007669"/>
    <property type="project" value="UniProtKB-KW"/>
</dbReference>
<accession>A0A1J1IY55</accession>
<feature type="DNA-binding region" description="Homeobox" evidence="12">
    <location>
        <begin position="99"/>
        <end position="158"/>
    </location>
</feature>
<dbReference type="OrthoDB" id="6159439at2759"/>
<evidence type="ECO:0000259" key="15">
    <source>
        <dbReference type="PROSITE" id="PS50071"/>
    </source>
</evidence>
<feature type="compositionally biased region" description="Low complexity" evidence="14">
    <location>
        <begin position="59"/>
        <end position="68"/>
    </location>
</feature>
<feature type="domain" description="Homeobox" evidence="15">
    <location>
        <begin position="97"/>
        <end position="157"/>
    </location>
</feature>
<evidence type="ECO:0000256" key="11">
    <source>
        <dbReference type="ARBA" id="ARBA00069290"/>
    </source>
</evidence>
<dbReference type="Pfam" id="PF00046">
    <property type="entry name" value="Homeodomain"/>
    <property type="match status" value="1"/>
</dbReference>
<feature type="region of interest" description="Disordered" evidence="14">
    <location>
        <begin position="155"/>
        <end position="196"/>
    </location>
</feature>
<evidence type="ECO:0000256" key="12">
    <source>
        <dbReference type="PROSITE-ProRule" id="PRU00108"/>
    </source>
</evidence>
<keyword evidence="5" id="KW-0805">Transcription regulation</keyword>
<dbReference type="EMBL" id="CVRI01000063">
    <property type="protein sequence ID" value="CRL04492.1"/>
    <property type="molecule type" value="Genomic_DNA"/>
</dbReference>
<evidence type="ECO:0000256" key="13">
    <source>
        <dbReference type="RuleBase" id="RU000682"/>
    </source>
</evidence>
<dbReference type="Proteomes" id="UP000183832">
    <property type="component" value="Unassembled WGS sequence"/>
</dbReference>
<dbReference type="GO" id="GO:0000981">
    <property type="term" value="F:DNA-binding transcription factor activity, RNA polymerase II-specific"/>
    <property type="evidence" value="ECO:0007669"/>
    <property type="project" value="InterPro"/>
</dbReference>
<dbReference type="GO" id="GO:0030154">
    <property type="term" value="P:cell differentiation"/>
    <property type="evidence" value="ECO:0007669"/>
    <property type="project" value="UniProtKB-KW"/>
</dbReference>
<keyword evidence="7 12" id="KW-0371">Homeobox</keyword>
<feature type="region of interest" description="Disordered" evidence="14">
    <location>
        <begin position="232"/>
        <end position="281"/>
    </location>
</feature>
<dbReference type="AlphaFoldDB" id="A0A1J1IY55"/>
<evidence type="ECO:0000256" key="6">
    <source>
        <dbReference type="ARBA" id="ARBA00023125"/>
    </source>
</evidence>
<dbReference type="CDD" id="cd00086">
    <property type="entry name" value="homeodomain"/>
    <property type="match status" value="1"/>
</dbReference>
<evidence type="ECO:0000256" key="5">
    <source>
        <dbReference type="ARBA" id="ARBA00023015"/>
    </source>
</evidence>
<organism evidence="16 17">
    <name type="scientific">Clunio marinus</name>
    <dbReference type="NCBI Taxonomy" id="568069"/>
    <lineage>
        <taxon>Eukaryota</taxon>
        <taxon>Metazoa</taxon>
        <taxon>Ecdysozoa</taxon>
        <taxon>Arthropoda</taxon>
        <taxon>Hexapoda</taxon>
        <taxon>Insecta</taxon>
        <taxon>Pterygota</taxon>
        <taxon>Neoptera</taxon>
        <taxon>Endopterygota</taxon>
        <taxon>Diptera</taxon>
        <taxon>Nematocera</taxon>
        <taxon>Chironomoidea</taxon>
        <taxon>Chironomidae</taxon>
        <taxon>Clunio</taxon>
    </lineage>
</organism>
<evidence type="ECO:0000256" key="7">
    <source>
        <dbReference type="ARBA" id="ARBA00023155"/>
    </source>
</evidence>
<name>A0A1J1IY55_9DIPT</name>
<evidence type="ECO:0000256" key="14">
    <source>
        <dbReference type="SAM" id="MobiDB-lite"/>
    </source>
</evidence>
<dbReference type="SMART" id="SM00389">
    <property type="entry name" value="HOX"/>
    <property type="match status" value="1"/>
</dbReference>
<dbReference type="PROSITE" id="PS50071">
    <property type="entry name" value="HOMEOBOX_2"/>
    <property type="match status" value="1"/>
</dbReference>
<proteinExistence type="inferred from homology"/>
<feature type="compositionally biased region" description="Acidic residues" evidence="14">
    <location>
        <begin position="238"/>
        <end position="247"/>
    </location>
</feature>
<evidence type="ECO:0000256" key="3">
    <source>
        <dbReference type="ARBA" id="ARBA00022782"/>
    </source>
</evidence>
<dbReference type="PROSITE" id="PS00027">
    <property type="entry name" value="HOMEOBOX_1"/>
    <property type="match status" value="1"/>
</dbReference>
<comment type="similarity">
    <text evidence="10">Belongs to the paired homeobox family. Unc-4 subfamily.</text>
</comment>